<organism evidence="2 3">
    <name type="scientific">Ceratobasidium theobromae</name>
    <dbReference type="NCBI Taxonomy" id="1582974"/>
    <lineage>
        <taxon>Eukaryota</taxon>
        <taxon>Fungi</taxon>
        <taxon>Dikarya</taxon>
        <taxon>Basidiomycota</taxon>
        <taxon>Agaricomycotina</taxon>
        <taxon>Agaricomycetes</taxon>
        <taxon>Cantharellales</taxon>
        <taxon>Ceratobasidiaceae</taxon>
        <taxon>Ceratobasidium</taxon>
    </lineage>
</organism>
<dbReference type="CDD" id="cd18186">
    <property type="entry name" value="BTB_POZ_ZBTB_KLHL-like"/>
    <property type="match status" value="1"/>
</dbReference>
<proteinExistence type="predicted"/>
<dbReference type="InterPro" id="IPR000210">
    <property type="entry name" value="BTB/POZ_dom"/>
</dbReference>
<dbReference type="Proteomes" id="UP000383932">
    <property type="component" value="Unassembled WGS sequence"/>
</dbReference>
<evidence type="ECO:0000259" key="1">
    <source>
        <dbReference type="PROSITE" id="PS50097"/>
    </source>
</evidence>
<evidence type="ECO:0000313" key="3">
    <source>
        <dbReference type="Proteomes" id="UP000383932"/>
    </source>
</evidence>
<name>A0A5N5QFR2_9AGAM</name>
<dbReference type="InterPro" id="IPR011333">
    <property type="entry name" value="SKP1/BTB/POZ_sf"/>
</dbReference>
<dbReference type="Gene3D" id="3.30.710.10">
    <property type="entry name" value="Potassium Channel Kv1.1, Chain A"/>
    <property type="match status" value="1"/>
</dbReference>
<dbReference type="AlphaFoldDB" id="A0A5N5QFR2"/>
<dbReference type="EMBL" id="SSOP01000159">
    <property type="protein sequence ID" value="KAB5590580.1"/>
    <property type="molecule type" value="Genomic_DNA"/>
</dbReference>
<sequence length="283" mass="32447">MMSDTTVTHSDKYYFRRGDLVLQVEEVLFRVHRDILEAHSAFFEDMFSIPSSDNSEGTNDEHPICLPRDLCTAQSFAVLCRFLYPREMGEFPVILVKELDIWEPVLRATITLQMDSTRKYILSKLANDRPNIPSKAIPLLRLAIHYDEAPENLKLECLRTLAYRRKSISRQESTALGEEATYMVMLVRERVRGCFFSNQLLENIDVSASCKNPVACRDAIYQQLACNLSSESAIKSDRDKSDIFRMSRVDGLCSSCHPERLTLASSLKFNLLDQEIQRCMEAV</sequence>
<dbReference type="Pfam" id="PF00651">
    <property type="entry name" value="BTB"/>
    <property type="match status" value="1"/>
</dbReference>
<accession>A0A5N5QFR2</accession>
<dbReference type="PROSITE" id="PS50097">
    <property type="entry name" value="BTB"/>
    <property type="match status" value="1"/>
</dbReference>
<feature type="domain" description="BTB" evidence="1">
    <location>
        <begin position="18"/>
        <end position="88"/>
    </location>
</feature>
<protein>
    <recommendedName>
        <fullName evidence="1">BTB domain-containing protein</fullName>
    </recommendedName>
</protein>
<reference evidence="2 3" key="1">
    <citation type="journal article" date="2019" name="Fungal Biol. Biotechnol.">
        <title>Draft genome sequence of fastidious pathogen Ceratobasidium theobromae, which causes vascular-streak dieback in Theobroma cacao.</title>
        <authorList>
            <person name="Ali S.S."/>
            <person name="Asman A."/>
            <person name="Shao J."/>
            <person name="Firmansyah A.P."/>
            <person name="Susilo A.W."/>
            <person name="Rosmana A."/>
            <person name="McMahon P."/>
            <person name="Junaid M."/>
            <person name="Guest D."/>
            <person name="Kheng T.Y."/>
            <person name="Meinhardt L.W."/>
            <person name="Bailey B.A."/>
        </authorList>
    </citation>
    <scope>NUCLEOTIDE SEQUENCE [LARGE SCALE GENOMIC DNA]</scope>
    <source>
        <strain evidence="2 3">CT2</strain>
    </source>
</reference>
<evidence type="ECO:0000313" key="2">
    <source>
        <dbReference type="EMBL" id="KAB5590580.1"/>
    </source>
</evidence>
<dbReference type="OrthoDB" id="2367075at2759"/>
<keyword evidence="3" id="KW-1185">Reference proteome</keyword>
<gene>
    <name evidence="2" type="ORF">CTheo_5975</name>
</gene>
<comment type="caution">
    <text evidence="2">The sequence shown here is derived from an EMBL/GenBank/DDBJ whole genome shotgun (WGS) entry which is preliminary data.</text>
</comment>
<dbReference type="SUPFAM" id="SSF54695">
    <property type="entry name" value="POZ domain"/>
    <property type="match status" value="1"/>
</dbReference>